<feature type="transmembrane region" description="Helical" evidence="1">
    <location>
        <begin position="92"/>
        <end position="115"/>
    </location>
</feature>
<feature type="transmembrane region" description="Helical" evidence="1">
    <location>
        <begin position="198"/>
        <end position="215"/>
    </location>
</feature>
<evidence type="ECO:0000256" key="1">
    <source>
        <dbReference type="SAM" id="Phobius"/>
    </source>
</evidence>
<dbReference type="Proteomes" id="UP000054516">
    <property type="component" value="Unassembled WGS sequence"/>
</dbReference>
<protein>
    <submittedName>
        <fullName evidence="2">Uncharacterized protein</fullName>
    </submittedName>
</protein>
<reference evidence="2" key="1">
    <citation type="submission" date="2016-03" db="EMBL/GenBank/DDBJ databases">
        <title>Draft genome sequence of Rosellinia necatrix.</title>
        <authorList>
            <person name="Kanematsu S."/>
        </authorList>
    </citation>
    <scope>NUCLEOTIDE SEQUENCE [LARGE SCALE GENOMIC DNA]</scope>
    <source>
        <strain evidence="2">W97</strain>
    </source>
</reference>
<sequence>MIRNGYIRAKSFSQLLYTQTPNHKTIQTQAIDARPVRILALYPLRNTIELQVCRSDHYICLNTGEISTPQEKENSNIALNHFTNKNTEHKELSMSVASSAAFKSIGVLLACAIYMEFYGGPHAAANDYRFIPAEGALNSAGRPREPELGNSTLGGANSVGIYKLAQFYLAVQVLLLYILPFWNLFNQRFRLTSFIRDCAVHWTLSFFIYYGVLIIKQRFGVN</sequence>
<organism evidence="2">
    <name type="scientific">Rosellinia necatrix</name>
    <name type="common">White root-rot fungus</name>
    <dbReference type="NCBI Taxonomy" id="77044"/>
    <lineage>
        <taxon>Eukaryota</taxon>
        <taxon>Fungi</taxon>
        <taxon>Dikarya</taxon>
        <taxon>Ascomycota</taxon>
        <taxon>Pezizomycotina</taxon>
        <taxon>Sordariomycetes</taxon>
        <taxon>Xylariomycetidae</taxon>
        <taxon>Xylariales</taxon>
        <taxon>Xylariaceae</taxon>
        <taxon>Rosellinia</taxon>
    </lineage>
</organism>
<keyword evidence="3" id="KW-1185">Reference proteome</keyword>
<proteinExistence type="predicted"/>
<accession>A0A1W2TKM9</accession>
<evidence type="ECO:0000313" key="3">
    <source>
        <dbReference type="Proteomes" id="UP000054516"/>
    </source>
</evidence>
<dbReference type="EMBL" id="DF977462">
    <property type="protein sequence ID" value="GAP88838.1"/>
    <property type="molecule type" value="Genomic_DNA"/>
</dbReference>
<evidence type="ECO:0000313" key="2">
    <source>
        <dbReference type="EMBL" id="GAP88838.1"/>
    </source>
</evidence>
<feature type="transmembrane region" description="Helical" evidence="1">
    <location>
        <begin position="167"/>
        <end position="186"/>
    </location>
</feature>
<keyword evidence="1" id="KW-0472">Membrane</keyword>
<dbReference type="OrthoDB" id="4733540at2759"/>
<keyword evidence="1" id="KW-1133">Transmembrane helix</keyword>
<dbReference type="AlphaFoldDB" id="A0A1W2TKM9"/>
<name>A0A1W2TKM9_ROSNE</name>
<gene>
    <name evidence="2" type="ORF">SAMD00023353_1701030</name>
</gene>
<keyword evidence="1" id="KW-0812">Transmembrane</keyword>